<dbReference type="InterPro" id="IPR021410">
    <property type="entry name" value="FAF"/>
</dbReference>
<evidence type="ECO:0000313" key="5">
    <source>
        <dbReference type="Proteomes" id="UP000426265"/>
    </source>
</evidence>
<feature type="compositionally biased region" description="Acidic residues" evidence="2">
    <location>
        <begin position="178"/>
        <end position="219"/>
    </location>
</feature>
<evidence type="ECO:0000256" key="1">
    <source>
        <dbReference type="ARBA" id="ARBA00008690"/>
    </source>
</evidence>
<proteinExistence type="inferred from homology"/>
<dbReference type="PANTHER" id="PTHR33155:SF8">
    <property type="entry name" value="PROTEIN FANTASTIC FOUR 1"/>
    <property type="match status" value="1"/>
</dbReference>
<name>A0A654FLP0_ARATH</name>
<feature type="region of interest" description="Disordered" evidence="2">
    <location>
        <begin position="175"/>
        <end position="250"/>
    </location>
</feature>
<accession>A0A654FLP0</accession>
<protein>
    <recommendedName>
        <fullName evidence="3">FAF domain-containing protein</fullName>
    </recommendedName>
</protein>
<comment type="similarity">
    <text evidence="1">Belongs to the fantastic four family.</text>
</comment>
<gene>
    <name evidence="4" type="ORF">AN1_LOCUS17082</name>
</gene>
<dbReference type="EMBL" id="CACRSJ010000109">
    <property type="protein sequence ID" value="VYS61653.1"/>
    <property type="molecule type" value="Genomic_DNA"/>
</dbReference>
<feature type="compositionally biased region" description="Basic residues" evidence="2">
    <location>
        <begin position="232"/>
        <end position="242"/>
    </location>
</feature>
<sequence length="266" mass="30536">MSIVVGQAYQHLPNKQVSQNPDVGGWSFLQYFYEPKGIVENREDDTKKTAYVYPIEKRSVAKLSLEMCTESLGTENGSDSGDEMSLLALEATNISMSPRLTTKPQKETIFMIRENSFPPPLNSVNGFNNSRMVKSYKEDGRLVVQAIRVCSPPRCFVSERREGRLRLCLSQNSLNSQDAEEEFEENESDQFEAHDEDEDDQYDAEEEEEEEEEEEDEEGIVGNNENFEGKSGNKKVSNRPKRRCNENGCEPKTMLNWKQQQFWVTT</sequence>
<reference evidence="4 5" key="1">
    <citation type="submission" date="2019-11" db="EMBL/GenBank/DDBJ databases">
        <authorList>
            <person name="Jiao W.-B."/>
            <person name="Schneeberger K."/>
        </authorList>
    </citation>
    <scope>NUCLEOTIDE SEQUENCE [LARGE SCALE GENOMIC DNA]</scope>
    <source>
        <strain evidence="5">cv. An-1</strain>
    </source>
</reference>
<dbReference type="AlphaFoldDB" id="A0A654FLP0"/>
<feature type="domain" description="FAF" evidence="3">
    <location>
        <begin position="116"/>
        <end position="169"/>
    </location>
</feature>
<dbReference type="PANTHER" id="PTHR33155">
    <property type="entry name" value="FANTASTIC FOUR-LIKE PROTEIN (DUF3049)"/>
    <property type="match status" value="1"/>
</dbReference>
<evidence type="ECO:0000313" key="4">
    <source>
        <dbReference type="EMBL" id="VYS61653.1"/>
    </source>
</evidence>
<organism evidence="4 5">
    <name type="scientific">Arabidopsis thaliana</name>
    <name type="common">Mouse-ear cress</name>
    <dbReference type="NCBI Taxonomy" id="3702"/>
    <lineage>
        <taxon>Eukaryota</taxon>
        <taxon>Viridiplantae</taxon>
        <taxon>Streptophyta</taxon>
        <taxon>Embryophyta</taxon>
        <taxon>Tracheophyta</taxon>
        <taxon>Spermatophyta</taxon>
        <taxon>Magnoliopsida</taxon>
        <taxon>eudicotyledons</taxon>
        <taxon>Gunneridae</taxon>
        <taxon>Pentapetalae</taxon>
        <taxon>rosids</taxon>
        <taxon>malvids</taxon>
        <taxon>Brassicales</taxon>
        <taxon>Brassicaceae</taxon>
        <taxon>Camelineae</taxon>
        <taxon>Arabidopsis</taxon>
    </lineage>
</organism>
<dbReference type="Proteomes" id="UP000426265">
    <property type="component" value="Unassembled WGS sequence"/>
</dbReference>
<evidence type="ECO:0000256" key="2">
    <source>
        <dbReference type="SAM" id="MobiDB-lite"/>
    </source>
</evidence>
<evidence type="ECO:0000259" key="3">
    <source>
        <dbReference type="Pfam" id="PF11250"/>
    </source>
</evidence>
<dbReference type="InterPro" id="IPR046431">
    <property type="entry name" value="FAF_dom"/>
</dbReference>
<dbReference type="Pfam" id="PF11250">
    <property type="entry name" value="FAF"/>
    <property type="match status" value="1"/>
</dbReference>
<dbReference type="ExpressionAtlas" id="A0A654FLP0">
    <property type="expression patterns" value="baseline and differential"/>
</dbReference>